<keyword evidence="2" id="KW-1185">Reference proteome</keyword>
<evidence type="ECO:0000313" key="2">
    <source>
        <dbReference type="Proteomes" id="UP000616151"/>
    </source>
</evidence>
<organism evidence="1 2">
    <name type="scientific">Taklimakanibacter albus</name>
    <dbReference type="NCBI Taxonomy" id="2800327"/>
    <lineage>
        <taxon>Bacteria</taxon>
        <taxon>Pseudomonadati</taxon>
        <taxon>Pseudomonadota</taxon>
        <taxon>Alphaproteobacteria</taxon>
        <taxon>Hyphomicrobiales</taxon>
        <taxon>Aestuariivirgaceae</taxon>
        <taxon>Taklimakanibacter</taxon>
    </lineage>
</organism>
<sequence length="144" mass="14954">MLASGLIVIAGLAALSRHGPIAMSTGVEESAAPSRAREQVISCEKLPNVPGKSITTTLVEFPPGVVVPSHRHAGSVTAYVLKGTLQSQLNSDPVGTFGPGGSWFEPPGTLHTYVANPSPTEPAEIMAIFVADSDCGKLTIFEDE</sequence>
<protein>
    <submittedName>
        <fullName evidence="1">Cupin domain-containing protein</fullName>
    </submittedName>
</protein>
<proteinExistence type="predicted"/>
<gene>
    <name evidence="1" type="ORF">JHL16_16760</name>
</gene>
<accession>A0ACC5R684</accession>
<dbReference type="EMBL" id="JAENHL010000007">
    <property type="protein sequence ID" value="MBK1868011.1"/>
    <property type="molecule type" value="Genomic_DNA"/>
</dbReference>
<reference evidence="1" key="1">
    <citation type="submission" date="2021-01" db="EMBL/GenBank/DDBJ databases">
        <authorList>
            <person name="Sun Q."/>
        </authorList>
    </citation>
    <scope>NUCLEOTIDE SEQUENCE</scope>
    <source>
        <strain evidence="1">YIM B02566</strain>
    </source>
</reference>
<evidence type="ECO:0000313" key="1">
    <source>
        <dbReference type="EMBL" id="MBK1868011.1"/>
    </source>
</evidence>
<name>A0ACC5R684_9HYPH</name>
<dbReference type="Proteomes" id="UP000616151">
    <property type="component" value="Unassembled WGS sequence"/>
</dbReference>
<comment type="caution">
    <text evidence="1">The sequence shown here is derived from an EMBL/GenBank/DDBJ whole genome shotgun (WGS) entry which is preliminary data.</text>
</comment>